<dbReference type="Gene3D" id="1.20.1250.20">
    <property type="entry name" value="MFS general substrate transporter like domains"/>
    <property type="match status" value="2"/>
</dbReference>
<dbReference type="PROSITE" id="PS50850">
    <property type="entry name" value="MFS"/>
    <property type="match status" value="1"/>
</dbReference>
<feature type="transmembrane region" description="Helical" evidence="7">
    <location>
        <begin position="197"/>
        <end position="216"/>
    </location>
</feature>
<feature type="transmembrane region" description="Helical" evidence="7">
    <location>
        <begin position="293"/>
        <end position="313"/>
    </location>
</feature>
<comment type="subcellular location">
    <subcellularLocation>
        <location evidence="1">Cell membrane</location>
        <topology evidence="1">Multi-pass membrane protein</topology>
    </subcellularLocation>
</comment>
<dbReference type="PROSITE" id="PS00217">
    <property type="entry name" value="SUGAR_TRANSPORT_2"/>
    <property type="match status" value="1"/>
</dbReference>
<sequence length="459" mass="49318">MTELTNAAIEVDDAPPADPAHVKRAAVAGLVGTMLENYDFVIYGTASALVFSKLFFPSYSPTAGMIAAFGAYAIGFLARPLGGLFFSHYGEKFGRKWVLVTTLFLMGGATFAIGCLPTYETAGMWAPLLLVLCRFLQGFGAGAEQSGGATLLTETAPLGKRGRLSSFIMVGAALGTALGAIAWIAAQQLPDEAIMSWGWRAIFWSSIFVTIFAMIMRAKLAESPVFVELKKKGHGQDQAPLKVVAKHGTKNVLKVIFMNWGVSTQSYTYQVFMISYLVTVVGVDTHFVPPVQLAAAICAAFAAFAMGYLSDYVGRRKMTLILTGLLVVTPFLTFPGLNTGSPAMITFVLVFGYMFAAQGVTGVHMSFFPEIFGSRYRYAGVTLGREFSSIIGGGIAPLLCAALLGWFANSWIPVAIYMSLTMLVSFIVTYSLPETADRDLNLPEDAKWGEARLGAGRKA</sequence>
<feature type="transmembrane region" description="Helical" evidence="7">
    <location>
        <begin position="267"/>
        <end position="287"/>
    </location>
</feature>
<organism evidence="9 10">
    <name type="scientific">Rhizobium wenxiniae</name>
    <dbReference type="NCBI Taxonomy" id="1737357"/>
    <lineage>
        <taxon>Bacteria</taxon>
        <taxon>Pseudomonadati</taxon>
        <taxon>Pseudomonadota</taxon>
        <taxon>Alphaproteobacteria</taxon>
        <taxon>Hyphomicrobiales</taxon>
        <taxon>Rhizobiaceae</taxon>
        <taxon>Rhizobium/Agrobacterium group</taxon>
        <taxon>Rhizobium</taxon>
    </lineage>
</organism>
<evidence type="ECO:0000256" key="3">
    <source>
        <dbReference type="ARBA" id="ARBA00022475"/>
    </source>
</evidence>
<evidence type="ECO:0000256" key="6">
    <source>
        <dbReference type="ARBA" id="ARBA00023136"/>
    </source>
</evidence>
<evidence type="ECO:0000256" key="4">
    <source>
        <dbReference type="ARBA" id="ARBA00022692"/>
    </source>
</evidence>
<feature type="transmembrane region" description="Helical" evidence="7">
    <location>
        <begin position="98"/>
        <end position="119"/>
    </location>
</feature>
<feature type="transmembrane region" description="Helical" evidence="7">
    <location>
        <begin position="164"/>
        <end position="185"/>
    </location>
</feature>
<keyword evidence="5 7" id="KW-1133">Transmembrane helix</keyword>
<dbReference type="Pfam" id="PF07690">
    <property type="entry name" value="MFS_1"/>
    <property type="match status" value="1"/>
</dbReference>
<evidence type="ECO:0000256" key="1">
    <source>
        <dbReference type="ARBA" id="ARBA00004651"/>
    </source>
</evidence>
<dbReference type="InterPro" id="IPR011701">
    <property type="entry name" value="MFS"/>
</dbReference>
<accession>A0A7X0D2S2</accession>
<evidence type="ECO:0000256" key="7">
    <source>
        <dbReference type="SAM" id="Phobius"/>
    </source>
</evidence>
<dbReference type="GO" id="GO:0022857">
    <property type="term" value="F:transmembrane transporter activity"/>
    <property type="evidence" value="ECO:0007669"/>
    <property type="project" value="InterPro"/>
</dbReference>
<dbReference type="GO" id="GO:0005886">
    <property type="term" value="C:plasma membrane"/>
    <property type="evidence" value="ECO:0007669"/>
    <property type="project" value="UniProtKB-SubCell"/>
</dbReference>
<keyword evidence="2" id="KW-0813">Transport</keyword>
<dbReference type="SUPFAM" id="SSF103473">
    <property type="entry name" value="MFS general substrate transporter"/>
    <property type="match status" value="1"/>
</dbReference>
<feature type="transmembrane region" description="Helical" evidence="7">
    <location>
        <begin position="65"/>
        <end position="86"/>
    </location>
</feature>
<feature type="transmembrane region" description="Helical" evidence="7">
    <location>
        <begin position="343"/>
        <end position="367"/>
    </location>
</feature>
<dbReference type="RefSeq" id="WP_183997381.1">
    <property type="nucleotide sequence ID" value="NZ_BMHW01000013.1"/>
</dbReference>
<feature type="transmembrane region" description="Helical" evidence="7">
    <location>
        <begin position="320"/>
        <end position="337"/>
    </location>
</feature>
<gene>
    <name evidence="9" type="ORF">HNQ72_005655</name>
</gene>
<dbReference type="PANTHER" id="PTHR43045">
    <property type="entry name" value="SHIKIMATE TRANSPORTER"/>
    <property type="match status" value="1"/>
</dbReference>
<keyword evidence="6 7" id="KW-0472">Membrane</keyword>
<name>A0A7X0D2S2_9HYPH</name>
<dbReference type="PROSITE" id="PS00216">
    <property type="entry name" value="SUGAR_TRANSPORT_1"/>
    <property type="match status" value="1"/>
</dbReference>
<feature type="transmembrane region" description="Helical" evidence="7">
    <location>
        <begin position="387"/>
        <end position="408"/>
    </location>
</feature>
<dbReference type="AlphaFoldDB" id="A0A7X0D2S2"/>
<feature type="domain" description="Major facilitator superfamily (MFS) profile" evidence="8">
    <location>
        <begin position="25"/>
        <end position="437"/>
    </location>
</feature>
<dbReference type="InterPro" id="IPR036259">
    <property type="entry name" value="MFS_trans_sf"/>
</dbReference>
<evidence type="ECO:0000256" key="2">
    <source>
        <dbReference type="ARBA" id="ARBA00022448"/>
    </source>
</evidence>
<keyword evidence="3" id="KW-1003">Cell membrane</keyword>
<protein>
    <submittedName>
        <fullName evidence="9">MFS family permease</fullName>
    </submittedName>
</protein>
<feature type="transmembrane region" description="Helical" evidence="7">
    <location>
        <begin position="414"/>
        <end position="432"/>
    </location>
</feature>
<dbReference type="EMBL" id="JACHEG010000011">
    <property type="protein sequence ID" value="MBB6165807.1"/>
    <property type="molecule type" value="Genomic_DNA"/>
</dbReference>
<dbReference type="CDD" id="cd17369">
    <property type="entry name" value="MFS_ShiA_like"/>
    <property type="match status" value="1"/>
</dbReference>
<evidence type="ECO:0000259" key="8">
    <source>
        <dbReference type="PROSITE" id="PS50850"/>
    </source>
</evidence>
<evidence type="ECO:0000313" key="10">
    <source>
        <dbReference type="Proteomes" id="UP000547879"/>
    </source>
</evidence>
<keyword evidence="10" id="KW-1185">Reference proteome</keyword>
<comment type="caution">
    <text evidence="9">The sequence shown here is derived from an EMBL/GenBank/DDBJ whole genome shotgun (WGS) entry which is preliminary data.</text>
</comment>
<dbReference type="Proteomes" id="UP000547879">
    <property type="component" value="Unassembled WGS sequence"/>
</dbReference>
<dbReference type="InterPro" id="IPR020846">
    <property type="entry name" value="MFS_dom"/>
</dbReference>
<proteinExistence type="predicted"/>
<evidence type="ECO:0000313" key="9">
    <source>
        <dbReference type="EMBL" id="MBB6165807.1"/>
    </source>
</evidence>
<reference evidence="9 10" key="1">
    <citation type="submission" date="2020-08" db="EMBL/GenBank/DDBJ databases">
        <title>Genomic Encyclopedia of Type Strains, Phase IV (KMG-IV): sequencing the most valuable type-strain genomes for metagenomic binning, comparative biology and taxonomic classification.</title>
        <authorList>
            <person name="Goeker M."/>
        </authorList>
    </citation>
    <scope>NUCLEOTIDE SEQUENCE [LARGE SCALE GENOMIC DNA]</scope>
    <source>
        <strain evidence="9 10">DSM 100734</strain>
    </source>
</reference>
<evidence type="ECO:0000256" key="5">
    <source>
        <dbReference type="ARBA" id="ARBA00022989"/>
    </source>
</evidence>
<dbReference type="PANTHER" id="PTHR43045:SF1">
    <property type="entry name" value="SHIKIMATE TRANSPORTER"/>
    <property type="match status" value="1"/>
</dbReference>
<dbReference type="InterPro" id="IPR005829">
    <property type="entry name" value="Sugar_transporter_CS"/>
</dbReference>
<keyword evidence="4 7" id="KW-0812">Transmembrane</keyword>